<name>A0ABQ6GW13_9GAMM</name>
<gene>
    <name evidence="2" type="ORF">tinsulaeT_33920</name>
</gene>
<dbReference type="RefSeq" id="WP_284246011.1">
    <property type="nucleotide sequence ID" value="NZ_BSST01000001.1"/>
</dbReference>
<reference evidence="2 3" key="1">
    <citation type="submission" date="2023-03" db="EMBL/GenBank/DDBJ databases">
        <title>Draft genome sequence of Thalassotalea insulae KCTC 62186T.</title>
        <authorList>
            <person name="Sawabe T."/>
        </authorList>
    </citation>
    <scope>NUCLEOTIDE SEQUENCE [LARGE SCALE GENOMIC DNA]</scope>
    <source>
        <strain evidence="2 3">KCTC 62186</strain>
    </source>
</reference>
<protein>
    <recommendedName>
        <fullName evidence="4">SGNH/GDSL hydrolase family protein</fullName>
    </recommendedName>
</protein>
<keyword evidence="1" id="KW-0732">Signal</keyword>
<evidence type="ECO:0000313" key="2">
    <source>
        <dbReference type="EMBL" id="GLX80052.1"/>
    </source>
</evidence>
<dbReference type="EMBL" id="BSST01000001">
    <property type="protein sequence ID" value="GLX80052.1"/>
    <property type="molecule type" value="Genomic_DNA"/>
</dbReference>
<sequence length="270" mass="30126">MKLWKLACLSFLSLLLINCGSSSSSDNSKKTSETIVIDQSPDENLAIPDNTVVSSYQVLLIGNSHVASNDLPALIERFIKLGKPNAKVSVERLSNYNYLDNRINDGVTLEEIERKNWSHVVLQGQKYSQSKSVLYSTREAEKWIYLIKQRGITPILFPEHPQRGSTWEAQYVHDIHLSIKNNQQSCVAPVGLGWNEVLSQLPDLTLHAPDGNHAAYAGSVFTALVFYQVITGELADALPYSDKIKLDNSTQARLGEIASQILDEYQACDY</sequence>
<evidence type="ECO:0000313" key="3">
    <source>
        <dbReference type="Proteomes" id="UP001157186"/>
    </source>
</evidence>
<feature type="chain" id="PRO_5046259934" description="SGNH/GDSL hydrolase family protein" evidence="1">
    <location>
        <begin position="25"/>
        <end position="270"/>
    </location>
</feature>
<dbReference type="Gene3D" id="3.40.50.1110">
    <property type="entry name" value="SGNH hydrolase"/>
    <property type="match status" value="1"/>
</dbReference>
<comment type="caution">
    <text evidence="2">The sequence shown here is derived from an EMBL/GenBank/DDBJ whole genome shotgun (WGS) entry which is preliminary data.</text>
</comment>
<evidence type="ECO:0008006" key="4">
    <source>
        <dbReference type="Google" id="ProtNLM"/>
    </source>
</evidence>
<dbReference type="Proteomes" id="UP001157186">
    <property type="component" value="Unassembled WGS sequence"/>
</dbReference>
<accession>A0ABQ6GW13</accession>
<feature type="signal peptide" evidence="1">
    <location>
        <begin position="1"/>
        <end position="24"/>
    </location>
</feature>
<keyword evidence="3" id="KW-1185">Reference proteome</keyword>
<dbReference type="InterPro" id="IPR036514">
    <property type="entry name" value="SGNH_hydro_sf"/>
</dbReference>
<proteinExistence type="predicted"/>
<organism evidence="2 3">
    <name type="scientific">Thalassotalea insulae</name>
    <dbReference type="NCBI Taxonomy" id="2056778"/>
    <lineage>
        <taxon>Bacteria</taxon>
        <taxon>Pseudomonadati</taxon>
        <taxon>Pseudomonadota</taxon>
        <taxon>Gammaproteobacteria</taxon>
        <taxon>Alteromonadales</taxon>
        <taxon>Colwelliaceae</taxon>
        <taxon>Thalassotalea</taxon>
    </lineage>
</organism>
<evidence type="ECO:0000256" key="1">
    <source>
        <dbReference type="SAM" id="SignalP"/>
    </source>
</evidence>